<comment type="cofactor">
    <cofactor evidence="1">
        <name>FAD</name>
        <dbReference type="ChEBI" id="CHEBI:57692"/>
    </cofactor>
</comment>
<comment type="caution">
    <text evidence="9">The sequence shown here is derived from an EMBL/GenBank/DDBJ whole genome shotgun (WGS) entry which is preliminary data.</text>
</comment>
<name>A0AAN9L603_CANGL</name>
<dbReference type="SUPFAM" id="SSF56176">
    <property type="entry name" value="FAD-binding/transporter-associated domain-like"/>
    <property type="match status" value="1"/>
</dbReference>
<dbReference type="InterPro" id="IPR050432">
    <property type="entry name" value="FAD-linked_Oxidoreductases_BP"/>
</dbReference>
<dbReference type="Proteomes" id="UP001367508">
    <property type="component" value="Unassembled WGS sequence"/>
</dbReference>
<dbReference type="Gene3D" id="3.30.465.10">
    <property type="match status" value="1"/>
</dbReference>
<dbReference type="SUPFAM" id="SSF55103">
    <property type="entry name" value="FAD-linked oxidases, C-terminal domain"/>
    <property type="match status" value="1"/>
</dbReference>
<feature type="domain" description="FAD-binding PCMH-type" evidence="8">
    <location>
        <begin position="68"/>
        <end position="251"/>
    </location>
</feature>
<dbReference type="InterPro" id="IPR006093">
    <property type="entry name" value="Oxy_OxRdtase_FAD_BS"/>
</dbReference>
<keyword evidence="4" id="KW-0285">Flavoprotein</keyword>
<proteinExistence type="inferred from homology"/>
<evidence type="ECO:0000256" key="5">
    <source>
        <dbReference type="ARBA" id="ARBA00022827"/>
    </source>
</evidence>
<evidence type="ECO:0000313" key="9">
    <source>
        <dbReference type="EMBL" id="KAK7329686.1"/>
    </source>
</evidence>
<keyword evidence="10" id="KW-1185">Reference proteome</keyword>
<keyword evidence="6" id="KW-0560">Oxidoreductase</keyword>
<comment type="similarity">
    <text evidence="2">Belongs to the oxygen-dependent FAD-linked oxidoreductase family.</text>
</comment>
<evidence type="ECO:0000256" key="3">
    <source>
        <dbReference type="ARBA" id="ARBA00011928"/>
    </source>
</evidence>
<dbReference type="EMBL" id="JAYMYQ010000005">
    <property type="protein sequence ID" value="KAK7329686.1"/>
    <property type="molecule type" value="Genomic_DNA"/>
</dbReference>
<dbReference type="FunFam" id="3.40.462.10:FF:000001">
    <property type="entry name" value="Cytokinin dehydrogenase 2"/>
    <property type="match status" value="1"/>
</dbReference>
<dbReference type="Pfam" id="PF09265">
    <property type="entry name" value="Cytokin-bind"/>
    <property type="match status" value="1"/>
</dbReference>
<dbReference type="Gene3D" id="3.40.462.10">
    <property type="entry name" value="FAD-linked oxidases, C-terminal domain"/>
    <property type="match status" value="1"/>
</dbReference>
<dbReference type="AlphaFoldDB" id="A0AAN9L603"/>
<dbReference type="InterPro" id="IPR036318">
    <property type="entry name" value="FAD-bd_PCMH-like_sf"/>
</dbReference>
<dbReference type="PROSITE" id="PS51387">
    <property type="entry name" value="FAD_PCMH"/>
    <property type="match status" value="1"/>
</dbReference>
<dbReference type="InterPro" id="IPR016164">
    <property type="entry name" value="FAD-linked_Oxase-like_C"/>
</dbReference>
<dbReference type="InterPro" id="IPR016166">
    <property type="entry name" value="FAD-bd_PCMH"/>
</dbReference>
<evidence type="ECO:0000256" key="4">
    <source>
        <dbReference type="ARBA" id="ARBA00022630"/>
    </source>
</evidence>
<dbReference type="InterPro" id="IPR015345">
    <property type="entry name" value="Cytokinin_DH_FAD/cytokin-bd"/>
</dbReference>
<evidence type="ECO:0000256" key="2">
    <source>
        <dbReference type="ARBA" id="ARBA00005466"/>
    </source>
</evidence>
<dbReference type="PANTHER" id="PTHR13878">
    <property type="entry name" value="GULONOLACTONE OXIDASE"/>
    <property type="match status" value="1"/>
</dbReference>
<dbReference type="InterPro" id="IPR006094">
    <property type="entry name" value="Oxid_FAD_bind_N"/>
</dbReference>
<gene>
    <name evidence="9" type="ORF">VNO77_23861</name>
</gene>
<sequence>MEERYPLSTYFILLLITITRLISTVGETELWKTLPTPEIGGSGDKISHKFHNDPETIQMASRDYGNMVHEFPRAVFGPSSIQDIVLLIKSSYNSDVPFNIGVRGHGHSTSGRAMARDGVVVDMASFRKQRNNGAAISVSKDPLIGYYADVGGEQLWIDVLQATLQHGLAPLSWTDYLYLTVGGTLSNSGISGQTFRYGPQITNVHEMDLITGKGEFVTCSSQKNLELFHAALGGLGQFGVIARARIALEPAPKRVKWVRVLYSDFSAFTKDQERLISINGRKQKTALDFLEGVLLMHQGPINNWRSSFFPLSDHRRIASLIAKHNILYCLEVAKYYDDQSEKNVNKEIQVMLQGLAYIPGFYYEKNVSYIEFLNRVRSGELKLKSQGLWDVPHPWLNLFIPKSQILDFNSGVFKDIILKRNITTGPVLVYPMNRNKWDDRMSACIPEEDVFYTIGFLHSSGFDNWKEYDAQNREILEFCSNAGIKVKQYLPNHSTQEDWANHFGSKWRSFLERKHKFDPKMILSPGQKIFDTNYIYAPF</sequence>
<dbReference type="PANTHER" id="PTHR13878:SF127">
    <property type="entry name" value="CYTOKININ DEHYDROGENASE 3"/>
    <property type="match status" value="1"/>
</dbReference>
<dbReference type="GO" id="GO:0071949">
    <property type="term" value="F:FAD binding"/>
    <property type="evidence" value="ECO:0007669"/>
    <property type="project" value="InterPro"/>
</dbReference>
<evidence type="ECO:0000313" key="10">
    <source>
        <dbReference type="Proteomes" id="UP001367508"/>
    </source>
</evidence>
<accession>A0AAN9L603</accession>
<dbReference type="EC" id="1.5.99.12" evidence="3"/>
<evidence type="ECO:0000259" key="8">
    <source>
        <dbReference type="PROSITE" id="PS51387"/>
    </source>
</evidence>
<dbReference type="InterPro" id="IPR016169">
    <property type="entry name" value="FAD-bd_PCMH_sub2"/>
</dbReference>
<dbReference type="GO" id="GO:0009690">
    <property type="term" value="P:cytokinin metabolic process"/>
    <property type="evidence" value="ECO:0007669"/>
    <property type="project" value="InterPro"/>
</dbReference>
<dbReference type="InterPro" id="IPR016170">
    <property type="entry name" value="Cytok_DH_C_sf"/>
</dbReference>
<dbReference type="InterPro" id="IPR016167">
    <property type="entry name" value="FAD-bd_PCMH_sub1"/>
</dbReference>
<organism evidence="9 10">
    <name type="scientific">Canavalia gladiata</name>
    <name type="common">Sword bean</name>
    <name type="synonym">Dolichos gladiatus</name>
    <dbReference type="NCBI Taxonomy" id="3824"/>
    <lineage>
        <taxon>Eukaryota</taxon>
        <taxon>Viridiplantae</taxon>
        <taxon>Streptophyta</taxon>
        <taxon>Embryophyta</taxon>
        <taxon>Tracheophyta</taxon>
        <taxon>Spermatophyta</taxon>
        <taxon>Magnoliopsida</taxon>
        <taxon>eudicotyledons</taxon>
        <taxon>Gunneridae</taxon>
        <taxon>Pentapetalae</taxon>
        <taxon>rosids</taxon>
        <taxon>fabids</taxon>
        <taxon>Fabales</taxon>
        <taxon>Fabaceae</taxon>
        <taxon>Papilionoideae</taxon>
        <taxon>50 kb inversion clade</taxon>
        <taxon>NPAAA clade</taxon>
        <taxon>indigoferoid/millettioid clade</taxon>
        <taxon>Phaseoleae</taxon>
        <taxon>Canavalia</taxon>
    </lineage>
</organism>
<evidence type="ECO:0000256" key="6">
    <source>
        <dbReference type="ARBA" id="ARBA00023002"/>
    </source>
</evidence>
<reference evidence="9 10" key="1">
    <citation type="submission" date="2024-01" db="EMBL/GenBank/DDBJ databases">
        <title>The genomes of 5 underutilized Papilionoideae crops provide insights into root nodulation and disease resistanc.</title>
        <authorList>
            <person name="Jiang F."/>
        </authorList>
    </citation>
    <scope>NUCLEOTIDE SEQUENCE [LARGE SCALE GENOMIC DNA]</scope>
    <source>
        <strain evidence="9">LVBAO_FW01</strain>
        <tissue evidence="9">Leaves</tissue>
    </source>
</reference>
<dbReference type="Pfam" id="PF01565">
    <property type="entry name" value="FAD_binding_4"/>
    <property type="match status" value="1"/>
</dbReference>
<evidence type="ECO:0000256" key="1">
    <source>
        <dbReference type="ARBA" id="ARBA00001974"/>
    </source>
</evidence>
<dbReference type="PROSITE" id="PS00862">
    <property type="entry name" value="OX2_COVAL_FAD"/>
    <property type="match status" value="1"/>
</dbReference>
<comment type="catalytic activity">
    <reaction evidence="7">
        <text>N(6)-dimethylallyladenine + A + H2O = 3-methyl-2-butenal + adenine + AH2</text>
        <dbReference type="Rhea" id="RHEA:13625"/>
        <dbReference type="ChEBI" id="CHEBI:13193"/>
        <dbReference type="ChEBI" id="CHEBI:15377"/>
        <dbReference type="ChEBI" id="CHEBI:15825"/>
        <dbReference type="ChEBI" id="CHEBI:16708"/>
        <dbReference type="ChEBI" id="CHEBI:17499"/>
        <dbReference type="ChEBI" id="CHEBI:17660"/>
        <dbReference type="EC" id="1.5.99.12"/>
    </reaction>
</comment>
<dbReference type="Gene3D" id="3.30.43.10">
    <property type="entry name" value="Uridine Diphospho-n-acetylenolpyruvylglucosamine Reductase, domain 2"/>
    <property type="match status" value="1"/>
</dbReference>
<dbReference type="GO" id="GO:0019139">
    <property type="term" value="F:cytokinin dehydrogenase activity"/>
    <property type="evidence" value="ECO:0007669"/>
    <property type="project" value="UniProtKB-EC"/>
</dbReference>
<keyword evidence="5" id="KW-0274">FAD</keyword>
<evidence type="ECO:0000256" key="7">
    <source>
        <dbReference type="ARBA" id="ARBA00048224"/>
    </source>
</evidence>
<protein>
    <recommendedName>
        <fullName evidence="3">cytokinin dehydrogenase</fullName>
        <ecNumber evidence="3">1.5.99.12</ecNumber>
    </recommendedName>
</protein>